<dbReference type="OrthoDB" id="502624at2"/>
<evidence type="ECO:0000256" key="5">
    <source>
        <dbReference type="ARBA" id="ARBA00023004"/>
    </source>
</evidence>
<dbReference type="Proteomes" id="UP000199501">
    <property type="component" value="Unassembled WGS sequence"/>
</dbReference>
<evidence type="ECO:0000256" key="7">
    <source>
        <dbReference type="RuleBase" id="RU000461"/>
    </source>
</evidence>
<evidence type="ECO:0008006" key="10">
    <source>
        <dbReference type="Google" id="ProtNLM"/>
    </source>
</evidence>
<name>A0A1G6Z330_9PSEU</name>
<sequence>MTKSVQATPEQSEIPFLDITKPGFSYDSPEVAAARERHWYAESPVGLIVLRHAEAQALMRDPRFDHDGAGFMRMNGVEDGPIWDWYVPMLVNHDGADHRRLRGLVHKAFTPRTVNDLRPFVRAQARRLADSLAATEVCDFFADFGNPLPLAVMSRLLGVPEQDWEIFRTWTTDLGLVFSLAHGGDFRERVTAAVVGLYGYVDALMDAKAAHPADDLISRLVLAQREDQPVSRAELLNLLVTLVFAAHDTTRHQLANAMVAFADHPDQWRLLGRRPGLIPTAVDETIRWAPSSVSVFRFATEDLEFQGTFLAKGTFLLICSPAAQRDPRAYQGADTFDVTAGDREPAVQFGGGPHYCLGAALAKVELSEAFAALTERLGPPTVAEPFTWRPPIGILGPTSLSLRFADAQP</sequence>
<dbReference type="InterPro" id="IPR036396">
    <property type="entry name" value="Cyt_P450_sf"/>
</dbReference>
<evidence type="ECO:0000256" key="2">
    <source>
        <dbReference type="ARBA" id="ARBA00022617"/>
    </source>
</evidence>
<evidence type="ECO:0000256" key="1">
    <source>
        <dbReference type="ARBA" id="ARBA00010617"/>
    </source>
</evidence>
<protein>
    <recommendedName>
        <fullName evidence="10">Cytochrome P450</fullName>
    </recommendedName>
</protein>
<dbReference type="AlphaFoldDB" id="A0A1G6Z330"/>
<dbReference type="FunFam" id="1.10.630.10:FF:000018">
    <property type="entry name" value="Cytochrome P450 monooxygenase"/>
    <property type="match status" value="1"/>
</dbReference>
<accession>A0A1G6Z330</accession>
<dbReference type="InterPro" id="IPR002397">
    <property type="entry name" value="Cyt_P450_B"/>
</dbReference>
<dbReference type="PANTHER" id="PTHR46696">
    <property type="entry name" value="P450, PUTATIVE (EUROFUNG)-RELATED"/>
    <property type="match status" value="1"/>
</dbReference>
<dbReference type="GO" id="GO:0005506">
    <property type="term" value="F:iron ion binding"/>
    <property type="evidence" value="ECO:0007669"/>
    <property type="project" value="InterPro"/>
</dbReference>
<dbReference type="GO" id="GO:0016705">
    <property type="term" value="F:oxidoreductase activity, acting on paired donors, with incorporation or reduction of molecular oxygen"/>
    <property type="evidence" value="ECO:0007669"/>
    <property type="project" value="InterPro"/>
</dbReference>
<evidence type="ECO:0000313" key="9">
    <source>
        <dbReference type="Proteomes" id="UP000199501"/>
    </source>
</evidence>
<keyword evidence="2 7" id="KW-0349">Heme</keyword>
<keyword evidence="5 7" id="KW-0408">Iron</keyword>
<dbReference type="SUPFAM" id="SSF48264">
    <property type="entry name" value="Cytochrome P450"/>
    <property type="match status" value="1"/>
</dbReference>
<dbReference type="RefSeq" id="WP_091457660.1">
    <property type="nucleotide sequence ID" value="NZ_FMZZ01000025.1"/>
</dbReference>
<keyword evidence="4 7" id="KW-0560">Oxidoreductase</keyword>
<dbReference type="EMBL" id="FMZZ01000025">
    <property type="protein sequence ID" value="SDD97069.1"/>
    <property type="molecule type" value="Genomic_DNA"/>
</dbReference>
<keyword evidence="3 7" id="KW-0479">Metal-binding</keyword>
<gene>
    <name evidence="8" type="ORF">SAMN05216174_12533</name>
</gene>
<dbReference type="InterPro" id="IPR017972">
    <property type="entry name" value="Cyt_P450_CS"/>
</dbReference>
<dbReference type="InterPro" id="IPR001128">
    <property type="entry name" value="Cyt_P450"/>
</dbReference>
<evidence type="ECO:0000313" key="8">
    <source>
        <dbReference type="EMBL" id="SDD97069.1"/>
    </source>
</evidence>
<reference evidence="9" key="1">
    <citation type="submission" date="2016-10" db="EMBL/GenBank/DDBJ databases">
        <authorList>
            <person name="Varghese N."/>
            <person name="Submissions S."/>
        </authorList>
    </citation>
    <scope>NUCLEOTIDE SEQUENCE [LARGE SCALE GENOMIC DNA]</scope>
    <source>
        <strain evidence="9">IBRC-M 10403</strain>
    </source>
</reference>
<dbReference type="STRING" id="1271860.SAMN05216174_12533"/>
<keyword evidence="9" id="KW-1185">Reference proteome</keyword>
<evidence type="ECO:0000256" key="4">
    <source>
        <dbReference type="ARBA" id="ARBA00023002"/>
    </source>
</evidence>
<organism evidence="8 9">
    <name type="scientific">Actinokineospora iranica</name>
    <dbReference type="NCBI Taxonomy" id="1271860"/>
    <lineage>
        <taxon>Bacteria</taxon>
        <taxon>Bacillati</taxon>
        <taxon>Actinomycetota</taxon>
        <taxon>Actinomycetes</taxon>
        <taxon>Pseudonocardiales</taxon>
        <taxon>Pseudonocardiaceae</taxon>
        <taxon>Actinokineospora</taxon>
    </lineage>
</organism>
<dbReference type="Gene3D" id="1.10.630.10">
    <property type="entry name" value="Cytochrome P450"/>
    <property type="match status" value="1"/>
</dbReference>
<evidence type="ECO:0000256" key="3">
    <source>
        <dbReference type="ARBA" id="ARBA00022723"/>
    </source>
</evidence>
<comment type="similarity">
    <text evidence="1 7">Belongs to the cytochrome P450 family.</text>
</comment>
<proteinExistence type="inferred from homology"/>
<evidence type="ECO:0000256" key="6">
    <source>
        <dbReference type="ARBA" id="ARBA00023033"/>
    </source>
</evidence>
<dbReference type="Pfam" id="PF00067">
    <property type="entry name" value="p450"/>
    <property type="match status" value="1"/>
</dbReference>
<dbReference type="PANTHER" id="PTHR46696:SF1">
    <property type="entry name" value="CYTOCHROME P450 YJIB-RELATED"/>
    <property type="match status" value="1"/>
</dbReference>
<keyword evidence="6 7" id="KW-0503">Monooxygenase</keyword>
<dbReference type="GO" id="GO:0020037">
    <property type="term" value="F:heme binding"/>
    <property type="evidence" value="ECO:0007669"/>
    <property type="project" value="InterPro"/>
</dbReference>
<dbReference type="PROSITE" id="PS00086">
    <property type="entry name" value="CYTOCHROME_P450"/>
    <property type="match status" value="1"/>
</dbReference>
<dbReference type="PRINTS" id="PR00359">
    <property type="entry name" value="BP450"/>
</dbReference>
<dbReference type="GO" id="GO:0004497">
    <property type="term" value="F:monooxygenase activity"/>
    <property type="evidence" value="ECO:0007669"/>
    <property type="project" value="UniProtKB-KW"/>
</dbReference>